<dbReference type="GO" id="GO:0006352">
    <property type="term" value="P:DNA-templated transcription initiation"/>
    <property type="evidence" value="ECO:0007669"/>
    <property type="project" value="InterPro"/>
</dbReference>
<keyword evidence="7" id="KW-1185">Reference proteome</keyword>
<evidence type="ECO:0000256" key="2">
    <source>
        <dbReference type="ARBA" id="ARBA00023015"/>
    </source>
</evidence>
<dbReference type="Pfam" id="PF04542">
    <property type="entry name" value="Sigma70_r2"/>
    <property type="match status" value="1"/>
</dbReference>
<evidence type="ECO:0000256" key="4">
    <source>
        <dbReference type="ARBA" id="ARBA00023163"/>
    </source>
</evidence>
<evidence type="ECO:0000259" key="5">
    <source>
        <dbReference type="SMART" id="SM00421"/>
    </source>
</evidence>
<dbReference type="InterPro" id="IPR036388">
    <property type="entry name" value="WH-like_DNA-bd_sf"/>
</dbReference>
<dbReference type="GO" id="GO:0016987">
    <property type="term" value="F:sigma factor activity"/>
    <property type="evidence" value="ECO:0007669"/>
    <property type="project" value="UniProtKB-KW"/>
</dbReference>
<dbReference type="AlphaFoldDB" id="A0A1H0HGG7"/>
<dbReference type="InterPro" id="IPR013249">
    <property type="entry name" value="RNA_pol_sigma70_r4_t2"/>
</dbReference>
<reference evidence="6 7" key="1">
    <citation type="submission" date="2016-10" db="EMBL/GenBank/DDBJ databases">
        <authorList>
            <person name="de Groot N.N."/>
        </authorList>
    </citation>
    <scope>NUCLEOTIDE SEQUENCE [LARGE SCALE GENOMIC DNA]</scope>
    <source>
        <strain evidence="6 7">CGMCC 4.2022</strain>
    </source>
</reference>
<dbReference type="InterPro" id="IPR007627">
    <property type="entry name" value="RNA_pol_sigma70_r2"/>
</dbReference>
<dbReference type="InterPro" id="IPR000792">
    <property type="entry name" value="Tscrpt_reg_LuxR_C"/>
</dbReference>
<keyword evidence="2" id="KW-0805">Transcription regulation</keyword>
<organism evidence="6 7">
    <name type="scientific">Actinacidiphila guanduensis</name>
    <dbReference type="NCBI Taxonomy" id="310781"/>
    <lineage>
        <taxon>Bacteria</taxon>
        <taxon>Bacillati</taxon>
        <taxon>Actinomycetota</taxon>
        <taxon>Actinomycetes</taxon>
        <taxon>Kitasatosporales</taxon>
        <taxon>Streptomycetaceae</taxon>
        <taxon>Actinacidiphila</taxon>
    </lineage>
</organism>
<sequence length="178" mass="20356">MTFKDDRRLIRQRTGERRWSLVMRERERLLRLVVGRLGRTADAEDCVQEAMIRAATYAALDEDRVGALLTTITLRLCVDQQRRATRDQRLAHRVKTLGGSDHGPDVELQTCERAAGSWLMGQLDRLSAREQQVIQARADGMSTAETARALNITHKSAESAYTRARSRLRTLYMQEMAR</sequence>
<dbReference type="SUPFAM" id="SSF88946">
    <property type="entry name" value="Sigma2 domain of RNA polymerase sigma factors"/>
    <property type="match status" value="1"/>
</dbReference>
<accession>A0A1H0HGG7</accession>
<keyword evidence="4" id="KW-0804">Transcription</keyword>
<dbReference type="GO" id="GO:0003677">
    <property type="term" value="F:DNA binding"/>
    <property type="evidence" value="ECO:0007669"/>
    <property type="project" value="InterPro"/>
</dbReference>
<dbReference type="InterPro" id="IPR013324">
    <property type="entry name" value="RNA_pol_sigma_r3/r4-like"/>
</dbReference>
<dbReference type="Pfam" id="PF08281">
    <property type="entry name" value="Sigma70_r4_2"/>
    <property type="match status" value="1"/>
</dbReference>
<protein>
    <submittedName>
        <fullName evidence="6">RNA polymerase sigma-70 factor, ECF subfamily</fullName>
    </submittedName>
</protein>
<evidence type="ECO:0000256" key="1">
    <source>
        <dbReference type="ARBA" id="ARBA00010641"/>
    </source>
</evidence>
<evidence type="ECO:0000313" key="6">
    <source>
        <dbReference type="EMBL" id="SDO18306.1"/>
    </source>
</evidence>
<dbReference type="Gene3D" id="1.10.1740.10">
    <property type="match status" value="1"/>
</dbReference>
<feature type="domain" description="HTH luxR-type" evidence="5">
    <location>
        <begin position="123"/>
        <end position="176"/>
    </location>
</feature>
<dbReference type="EMBL" id="FNIE01000008">
    <property type="protein sequence ID" value="SDO18306.1"/>
    <property type="molecule type" value="Genomic_DNA"/>
</dbReference>
<dbReference type="PANTHER" id="PTHR43133">
    <property type="entry name" value="RNA POLYMERASE ECF-TYPE SIGMA FACTO"/>
    <property type="match status" value="1"/>
</dbReference>
<dbReference type="SUPFAM" id="SSF88659">
    <property type="entry name" value="Sigma3 and sigma4 domains of RNA polymerase sigma factors"/>
    <property type="match status" value="1"/>
</dbReference>
<dbReference type="NCBIfam" id="TIGR02937">
    <property type="entry name" value="sigma70-ECF"/>
    <property type="match status" value="1"/>
</dbReference>
<comment type="similarity">
    <text evidence="1">Belongs to the sigma-70 factor family. ECF subfamily.</text>
</comment>
<keyword evidence="3" id="KW-0731">Sigma factor</keyword>
<gene>
    <name evidence="6" type="ORF">SAMN05216259_10850</name>
</gene>
<proteinExistence type="inferred from homology"/>
<dbReference type="InterPro" id="IPR013325">
    <property type="entry name" value="RNA_pol_sigma_r2"/>
</dbReference>
<dbReference type="Proteomes" id="UP000199341">
    <property type="component" value="Unassembled WGS sequence"/>
</dbReference>
<dbReference type="RefSeq" id="WP_245771498.1">
    <property type="nucleotide sequence ID" value="NZ_FNIE01000008.1"/>
</dbReference>
<name>A0A1H0HGG7_9ACTN</name>
<dbReference type="InterPro" id="IPR039425">
    <property type="entry name" value="RNA_pol_sigma-70-like"/>
</dbReference>
<dbReference type="InterPro" id="IPR014284">
    <property type="entry name" value="RNA_pol_sigma-70_dom"/>
</dbReference>
<evidence type="ECO:0000313" key="7">
    <source>
        <dbReference type="Proteomes" id="UP000199341"/>
    </source>
</evidence>
<dbReference type="SMART" id="SM00421">
    <property type="entry name" value="HTH_LUXR"/>
    <property type="match status" value="1"/>
</dbReference>
<dbReference type="Gene3D" id="1.10.10.10">
    <property type="entry name" value="Winged helix-like DNA-binding domain superfamily/Winged helix DNA-binding domain"/>
    <property type="match status" value="1"/>
</dbReference>
<evidence type="ECO:0000256" key="3">
    <source>
        <dbReference type="ARBA" id="ARBA00023082"/>
    </source>
</evidence>
<dbReference type="STRING" id="310781.SAMN05216259_10850"/>
<dbReference type="PANTHER" id="PTHR43133:SF25">
    <property type="entry name" value="RNA POLYMERASE SIGMA FACTOR RFAY-RELATED"/>
    <property type="match status" value="1"/>
</dbReference>